<dbReference type="GO" id="GO:0051015">
    <property type="term" value="F:actin filament binding"/>
    <property type="evidence" value="ECO:0007669"/>
    <property type="project" value="TreeGrafter"/>
</dbReference>
<dbReference type="Proteomes" id="UP000813444">
    <property type="component" value="Unassembled WGS sequence"/>
</dbReference>
<sequence>MPEVQGAQPQPTSSASPKQAITKDDILADDMKDFLWLPRQKPRPNQFTGPPKPNPISGEHPIQGNLVDAATANRPPLQDGLLMDGPLHLPDVDFLKSPLKSLPSARTQESMHNFPRPQAVSPSVRKTPQKEKAEYSHHAKSSVRALQHASAHNSKPIERASALEQDQSYTEAAQQTIAASDVVGRKHIYQSPQQATKDLQRPGKSSRPPNTGHFKDKAVHHRKPPPSVCGDLEGPIHHTPSRSESIFAKIRATDYHSPRSKYIERQDASDRRSSSRTSNISRKRATIQKPRSQPHIERRHDLMRHISHSWNEWVTINKEELDQAHEKIERLAKEKREYKEALIQTETSLGELRDELQETQASCDALNEQHRAAQDQNSALQGEVQTLREGVADSEKRAAKFNDKYLKVKTRLNEAIEEQQDLYKRSEEYYRRMKKELEELKEDAENRRVATEAFNKAIEESSRIRRETKLCIEALRSEMKQEIASRDCVIDQLKQTIADKNEELSRERSRFEDLHSNLDSHNDLDKAIQPLDDKLRQLLMLCDGSNVRYGDRSEADEQLKRMLDDCLRHLTALLQNERSSVDVESIGATVQDVLEMHIFPALQSMMQKQDDSHLQIANVETGVLVHLGDLKNMMCSGAETSRQMYEDERRFGQQISELCTGINQRLDNSQDAFARIEQQLISDSEHRIRELQECEHAGLTQQLEERQRRIGELEQQLVLAKNDCSDRIQSLASLVETNDRGLQDRLEELATDLHLKLDQSFQLEKEHSSQKLIDSETRRVTIENQLAEARQKLKKLEADQNAVEQQDRSTTAQLLEKIQHLENQARATGELRERWSHDNEVIGSLRSQLSSMLQAMPRLEDVQGKLNDIQNMNQCIHSTANYLRTEREWVQQQLQNRQQPSPHPARATPEGQSLQFNTNGEELKGASTQEKDIRRKVVVNSPSIEKSPSPPSVQQEQHRRRMGTQPRSILKFTTTSAPEQSGASVFLRKSHNHSQYNRPMVGSRGGPSEEGSKKVEEIISVLVPRPQSESELALPTVAEFESRRLSNPGEGAKRQMSEPIEEQAFKRPRA</sequence>
<dbReference type="GO" id="GO:0005737">
    <property type="term" value="C:cytoplasm"/>
    <property type="evidence" value="ECO:0007669"/>
    <property type="project" value="TreeGrafter"/>
</dbReference>
<reference evidence="3" key="1">
    <citation type="journal article" date="2021" name="Nat. Commun.">
        <title>Genetic determinants of endophytism in the Arabidopsis root mycobiome.</title>
        <authorList>
            <person name="Mesny F."/>
            <person name="Miyauchi S."/>
            <person name="Thiergart T."/>
            <person name="Pickel B."/>
            <person name="Atanasova L."/>
            <person name="Karlsson M."/>
            <person name="Huettel B."/>
            <person name="Barry K.W."/>
            <person name="Haridas S."/>
            <person name="Chen C."/>
            <person name="Bauer D."/>
            <person name="Andreopoulos W."/>
            <person name="Pangilinan J."/>
            <person name="LaButti K."/>
            <person name="Riley R."/>
            <person name="Lipzen A."/>
            <person name="Clum A."/>
            <person name="Drula E."/>
            <person name="Henrissat B."/>
            <person name="Kohler A."/>
            <person name="Grigoriev I.V."/>
            <person name="Martin F.M."/>
            <person name="Hacquard S."/>
        </authorList>
    </citation>
    <scope>NUCLEOTIDE SEQUENCE</scope>
    <source>
        <strain evidence="3">MPI-CAGE-CH-0235</strain>
    </source>
</reference>
<keyword evidence="1" id="KW-0175">Coiled coil</keyword>
<evidence type="ECO:0000313" key="4">
    <source>
        <dbReference type="Proteomes" id="UP000813444"/>
    </source>
</evidence>
<evidence type="ECO:0000256" key="2">
    <source>
        <dbReference type="SAM" id="MobiDB-lite"/>
    </source>
</evidence>
<feature type="region of interest" description="Disordered" evidence="2">
    <location>
        <begin position="190"/>
        <end position="245"/>
    </location>
</feature>
<feature type="coiled-coil region" evidence="1">
    <location>
        <begin position="772"/>
        <end position="806"/>
    </location>
</feature>
<feature type="coiled-coil region" evidence="1">
    <location>
        <begin position="314"/>
        <end position="383"/>
    </location>
</feature>
<dbReference type="PANTHER" id="PTHR45615:SF40">
    <property type="entry name" value="MYOSIN HEAVY CHAIN, NON-MUSCLE"/>
    <property type="match status" value="1"/>
</dbReference>
<feature type="compositionally biased region" description="Basic and acidic residues" evidence="2">
    <location>
        <begin position="921"/>
        <end position="935"/>
    </location>
</feature>
<dbReference type="EMBL" id="JAGPNK010000006">
    <property type="protein sequence ID" value="KAH7319769.1"/>
    <property type="molecule type" value="Genomic_DNA"/>
</dbReference>
<name>A0A8K0SR26_9HYPO</name>
<keyword evidence="4" id="KW-1185">Reference proteome</keyword>
<feature type="region of interest" description="Disordered" evidence="2">
    <location>
        <begin position="892"/>
        <end position="966"/>
    </location>
</feature>
<feature type="compositionally biased region" description="Polar residues" evidence="2">
    <location>
        <begin position="164"/>
        <end position="175"/>
    </location>
</feature>
<feature type="region of interest" description="Disordered" evidence="2">
    <location>
        <begin position="257"/>
        <end position="298"/>
    </location>
</feature>
<comment type="caution">
    <text evidence="3">The sequence shown here is derived from an EMBL/GenBank/DDBJ whole genome shotgun (WGS) entry which is preliminary data.</text>
</comment>
<feature type="compositionally biased region" description="Polar residues" evidence="2">
    <location>
        <begin position="910"/>
        <end position="920"/>
    </location>
</feature>
<evidence type="ECO:0000256" key="1">
    <source>
        <dbReference type="SAM" id="Coils"/>
    </source>
</evidence>
<feature type="compositionally biased region" description="Basic and acidic residues" evidence="2">
    <location>
        <begin position="128"/>
        <end position="137"/>
    </location>
</feature>
<proteinExistence type="predicted"/>
<organism evidence="3 4">
    <name type="scientific">Stachybotrys elegans</name>
    <dbReference type="NCBI Taxonomy" id="80388"/>
    <lineage>
        <taxon>Eukaryota</taxon>
        <taxon>Fungi</taxon>
        <taxon>Dikarya</taxon>
        <taxon>Ascomycota</taxon>
        <taxon>Pezizomycotina</taxon>
        <taxon>Sordariomycetes</taxon>
        <taxon>Hypocreomycetidae</taxon>
        <taxon>Hypocreales</taxon>
        <taxon>Stachybotryaceae</taxon>
        <taxon>Stachybotrys</taxon>
    </lineage>
</organism>
<feature type="coiled-coil region" evidence="1">
    <location>
        <begin position="696"/>
        <end position="723"/>
    </location>
</feature>
<feature type="compositionally biased region" description="Polar residues" evidence="2">
    <location>
        <begin position="7"/>
        <end position="19"/>
    </location>
</feature>
<evidence type="ECO:0000313" key="3">
    <source>
        <dbReference type="EMBL" id="KAH7319769.1"/>
    </source>
</evidence>
<dbReference type="Gene3D" id="1.10.287.1490">
    <property type="match status" value="1"/>
</dbReference>
<dbReference type="GO" id="GO:0032982">
    <property type="term" value="C:myosin filament"/>
    <property type="evidence" value="ECO:0007669"/>
    <property type="project" value="TreeGrafter"/>
</dbReference>
<feature type="compositionally biased region" description="Basic and acidic residues" evidence="2">
    <location>
        <begin position="21"/>
        <end position="33"/>
    </location>
</feature>
<dbReference type="GO" id="GO:0000146">
    <property type="term" value="F:microfilament motor activity"/>
    <property type="evidence" value="ECO:0007669"/>
    <property type="project" value="TreeGrafter"/>
</dbReference>
<feature type="region of interest" description="Disordered" evidence="2">
    <location>
        <begin position="1"/>
        <end position="175"/>
    </location>
</feature>
<feature type="region of interest" description="Disordered" evidence="2">
    <location>
        <begin position="1026"/>
        <end position="1070"/>
    </location>
</feature>
<dbReference type="AlphaFoldDB" id="A0A8K0SR26"/>
<protein>
    <submittedName>
        <fullName evidence="3">Uncharacterized protein</fullName>
    </submittedName>
</protein>
<dbReference type="PANTHER" id="PTHR45615">
    <property type="entry name" value="MYOSIN HEAVY CHAIN, NON-MUSCLE"/>
    <property type="match status" value="1"/>
</dbReference>
<feature type="coiled-coil region" evidence="1">
    <location>
        <begin position="416"/>
        <end position="454"/>
    </location>
</feature>
<feature type="compositionally biased region" description="Basic and acidic residues" evidence="2">
    <location>
        <begin position="257"/>
        <end position="273"/>
    </location>
</feature>
<gene>
    <name evidence="3" type="ORF">B0I35DRAFT_478089</name>
</gene>
<dbReference type="OrthoDB" id="4848543at2759"/>
<accession>A0A8K0SR26</accession>
<dbReference type="GO" id="GO:0016460">
    <property type="term" value="C:myosin II complex"/>
    <property type="evidence" value="ECO:0007669"/>
    <property type="project" value="TreeGrafter"/>
</dbReference>